<dbReference type="InterPro" id="IPR003439">
    <property type="entry name" value="ABC_transporter-like_ATP-bd"/>
</dbReference>
<dbReference type="OrthoDB" id="9815712at2"/>
<dbReference type="Pfam" id="PF00005">
    <property type="entry name" value="ABC_tran"/>
    <property type="match status" value="1"/>
</dbReference>
<dbReference type="InterPro" id="IPR013563">
    <property type="entry name" value="Oligopep_ABC_C"/>
</dbReference>
<keyword evidence="6" id="KW-0547">Nucleotide-binding</keyword>
<dbReference type="FunFam" id="3.40.50.300:FF:000016">
    <property type="entry name" value="Oligopeptide ABC transporter ATP-binding component"/>
    <property type="match status" value="1"/>
</dbReference>
<gene>
    <name evidence="11" type="ORF">VE25_13415</name>
</gene>
<accession>A0A0F5FR85</accession>
<dbReference type="InterPro" id="IPR017871">
    <property type="entry name" value="ABC_transporter-like_CS"/>
</dbReference>
<dbReference type="Proteomes" id="UP000033632">
    <property type="component" value="Unassembled WGS sequence"/>
</dbReference>
<evidence type="ECO:0000256" key="6">
    <source>
        <dbReference type="ARBA" id="ARBA00022741"/>
    </source>
</evidence>
<protein>
    <recommendedName>
        <fullName evidence="10">ABC transporter domain-containing protein</fullName>
    </recommendedName>
</protein>
<keyword evidence="9" id="KW-0472">Membrane</keyword>
<dbReference type="GO" id="GO:0055085">
    <property type="term" value="P:transmembrane transport"/>
    <property type="evidence" value="ECO:0007669"/>
    <property type="project" value="UniProtKB-ARBA"/>
</dbReference>
<sequence length="344" mass="37689">MLLEIDELKTHYHTPQGVVKAVEGASLKIREGQAVGVVGESGCGKSVMLRSILRIVPQPGKIAAGTIRFRRKNGEMADLTAMDSNGRAIRDIRGGEIAMIFQEPMSSLSPVHTIGDQIVEAIQLHKRVPAAKAREMTIEILAKVAMPRPDQIIDQYPHEISGGMRQRAMIAMALSCEPRLLIADEPTTALDVTTQAQILALMRRLQAEFGMAILFVTHDLGVVAQMTEYVVVMYMGQVVESAPVDDIFFAPRHPYTHALLHSIPRLGQRSAGQRLEPIRGTVPDPFARPSGCPFHTRCRFNDGQRCVSELPALREVGPDHQARCHYAETLGLSGVAAPLERVSA</sequence>
<dbReference type="PANTHER" id="PTHR43297">
    <property type="entry name" value="OLIGOPEPTIDE TRANSPORT ATP-BINDING PROTEIN APPD"/>
    <property type="match status" value="1"/>
</dbReference>
<dbReference type="EMBL" id="JZEX01000119">
    <property type="protein sequence ID" value="KKB11376.1"/>
    <property type="molecule type" value="Genomic_DNA"/>
</dbReference>
<evidence type="ECO:0000256" key="8">
    <source>
        <dbReference type="ARBA" id="ARBA00022967"/>
    </source>
</evidence>
<keyword evidence="7" id="KW-0067">ATP-binding</keyword>
<evidence type="ECO:0000313" key="11">
    <source>
        <dbReference type="EMBL" id="KKB11376.1"/>
    </source>
</evidence>
<evidence type="ECO:0000259" key="10">
    <source>
        <dbReference type="PROSITE" id="PS50893"/>
    </source>
</evidence>
<keyword evidence="8" id="KW-1278">Translocase</keyword>
<dbReference type="Gene3D" id="3.40.50.300">
    <property type="entry name" value="P-loop containing nucleotide triphosphate hydrolases"/>
    <property type="match status" value="1"/>
</dbReference>
<comment type="similarity">
    <text evidence="2">Belongs to the ABC transporter superfamily.</text>
</comment>
<dbReference type="SUPFAM" id="SSF52540">
    <property type="entry name" value="P-loop containing nucleoside triphosphate hydrolases"/>
    <property type="match status" value="1"/>
</dbReference>
<keyword evidence="5" id="KW-0997">Cell inner membrane</keyword>
<dbReference type="InterPro" id="IPR050388">
    <property type="entry name" value="ABC_Ni/Peptide_Import"/>
</dbReference>
<dbReference type="GO" id="GO:0005886">
    <property type="term" value="C:plasma membrane"/>
    <property type="evidence" value="ECO:0007669"/>
    <property type="project" value="UniProtKB-SubCell"/>
</dbReference>
<feature type="domain" description="ABC transporter" evidence="10">
    <location>
        <begin position="3"/>
        <end position="260"/>
    </location>
</feature>
<dbReference type="CDD" id="cd03257">
    <property type="entry name" value="ABC_NikE_OppD_transporters"/>
    <property type="match status" value="1"/>
</dbReference>
<dbReference type="PANTHER" id="PTHR43297:SF14">
    <property type="entry name" value="ATPASE AAA-TYPE CORE DOMAIN-CONTAINING PROTEIN"/>
    <property type="match status" value="1"/>
</dbReference>
<evidence type="ECO:0000256" key="3">
    <source>
        <dbReference type="ARBA" id="ARBA00022448"/>
    </source>
</evidence>
<keyword evidence="12" id="KW-1185">Reference proteome</keyword>
<dbReference type="PROSITE" id="PS50893">
    <property type="entry name" value="ABC_TRANSPORTER_2"/>
    <property type="match status" value="1"/>
</dbReference>
<dbReference type="PATRIC" id="fig|443610.3.peg.924"/>
<evidence type="ECO:0000256" key="2">
    <source>
        <dbReference type="ARBA" id="ARBA00005417"/>
    </source>
</evidence>
<dbReference type="GO" id="GO:0015833">
    <property type="term" value="P:peptide transport"/>
    <property type="evidence" value="ECO:0007669"/>
    <property type="project" value="InterPro"/>
</dbReference>
<evidence type="ECO:0000256" key="9">
    <source>
        <dbReference type="ARBA" id="ARBA00023136"/>
    </source>
</evidence>
<dbReference type="InterPro" id="IPR003593">
    <property type="entry name" value="AAA+_ATPase"/>
</dbReference>
<evidence type="ECO:0000256" key="1">
    <source>
        <dbReference type="ARBA" id="ARBA00004417"/>
    </source>
</evidence>
<dbReference type="GO" id="GO:0005524">
    <property type="term" value="F:ATP binding"/>
    <property type="evidence" value="ECO:0007669"/>
    <property type="project" value="UniProtKB-KW"/>
</dbReference>
<dbReference type="PROSITE" id="PS00211">
    <property type="entry name" value="ABC_TRANSPORTER_1"/>
    <property type="match status" value="1"/>
</dbReference>
<name>A0A0F5FR85_9HYPH</name>
<evidence type="ECO:0000256" key="5">
    <source>
        <dbReference type="ARBA" id="ARBA00022519"/>
    </source>
</evidence>
<organism evidence="11 12">
    <name type="scientific">Devosia geojensis</name>
    <dbReference type="NCBI Taxonomy" id="443610"/>
    <lineage>
        <taxon>Bacteria</taxon>
        <taxon>Pseudomonadati</taxon>
        <taxon>Pseudomonadota</taxon>
        <taxon>Alphaproteobacteria</taxon>
        <taxon>Hyphomicrobiales</taxon>
        <taxon>Devosiaceae</taxon>
        <taxon>Devosia</taxon>
    </lineage>
</organism>
<proteinExistence type="inferred from homology"/>
<comment type="caution">
    <text evidence="11">The sequence shown here is derived from an EMBL/GenBank/DDBJ whole genome shotgun (WGS) entry which is preliminary data.</text>
</comment>
<evidence type="ECO:0000256" key="4">
    <source>
        <dbReference type="ARBA" id="ARBA00022475"/>
    </source>
</evidence>
<dbReference type="Pfam" id="PF08352">
    <property type="entry name" value="oligo_HPY"/>
    <property type="match status" value="1"/>
</dbReference>
<evidence type="ECO:0000256" key="7">
    <source>
        <dbReference type="ARBA" id="ARBA00022840"/>
    </source>
</evidence>
<dbReference type="AlphaFoldDB" id="A0A0F5FR85"/>
<dbReference type="GO" id="GO:0016887">
    <property type="term" value="F:ATP hydrolysis activity"/>
    <property type="evidence" value="ECO:0007669"/>
    <property type="project" value="InterPro"/>
</dbReference>
<keyword evidence="4" id="KW-1003">Cell membrane</keyword>
<dbReference type="SMART" id="SM00382">
    <property type="entry name" value="AAA"/>
    <property type="match status" value="1"/>
</dbReference>
<evidence type="ECO:0000313" key="12">
    <source>
        <dbReference type="Proteomes" id="UP000033632"/>
    </source>
</evidence>
<dbReference type="STRING" id="443610.VE25_13415"/>
<keyword evidence="3" id="KW-0813">Transport</keyword>
<comment type="subcellular location">
    <subcellularLocation>
        <location evidence="1">Cell inner membrane</location>
        <topology evidence="1">Peripheral membrane protein</topology>
    </subcellularLocation>
</comment>
<dbReference type="InterPro" id="IPR027417">
    <property type="entry name" value="P-loop_NTPase"/>
</dbReference>
<dbReference type="NCBIfam" id="TIGR01727">
    <property type="entry name" value="oligo_HPY"/>
    <property type="match status" value="1"/>
</dbReference>
<reference evidence="11 12" key="1">
    <citation type="submission" date="2015-03" db="EMBL/GenBank/DDBJ databases">
        <authorList>
            <person name="Hassan Y.I."/>
            <person name="Lepp D."/>
            <person name="Li X.-Z."/>
            <person name="Zhou T."/>
        </authorList>
    </citation>
    <scope>NUCLEOTIDE SEQUENCE [LARGE SCALE GENOMIC DNA]</scope>
    <source>
        <strain evidence="11 12">BD-c194</strain>
    </source>
</reference>